<name>A0A1G9DPA7_9BACT</name>
<feature type="domain" description="Putative auto-transporter adhesin head GIN" evidence="2">
    <location>
        <begin position="43"/>
        <end position="223"/>
    </location>
</feature>
<dbReference type="EMBL" id="FNFO01000003">
    <property type="protein sequence ID" value="SDK65738.1"/>
    <property type="molecule type" value="Genomic_DNA"/>
</dbReference>
<dbReference type="InterPro" id="IPR021255">
    <property type="entry name" value="DUF2807"/>
</dbReference>
<protein>
    <submittedName>
        <fullName evidence="3">Putative auto-transporter adhesin, head GIN domain</fullName>
    </submittedName>
</protein>
<keyword evidence="1" id="KW-0732">Signal</keyword>
<dbReference type="STRING" id="1075417.SAMN05421823_103203"/>
<evidence type="ECO:0000259" key="2">
    <source>
        <dbReference type="Pfam" id="PF10988"/>
    </source>
</evidence>
<evidence type="ECO:0000256" key="1">
    <source>
        <dbReference type="SAM" id="SignalP"/>
    </source>
</evidence>
<dbReference type="RefSeq" id="WP_089681201.1">
    <property type="nucleotide sequence ID" value="NZ_FNFO01000003.1"/>
</dbReference>
<proteinExistence type="predicted"/>
<dbReference type="Pfam" id="PF10988">
    <property type="entry name" value="DUF2807"/>
    <property type="match status" value="1"/>
</dbReference>
<feature type="signal peptide" evidence="1">
    <location>
        <begin position="1"/>
        <end position="20"/>
    </location>
</feature>
<dbReference type="Gene3D" id="2.160.20.120">
    <property type="match status" value="1"/>
</dbReference>
<organism evidence="3 4">
    <name type="scientific">Catalinimonas alkaloidigena</name>
    <dbReference type="NCBI Taxonomy" id="1075417"/>
    <lineage>
        <taxon>Bacteria</taxon>
        <taxon>Pseudomonadati</taxon>
        <taxon>Bacteroidota</taxon>
        <taxon>Cytophagia</taxon>
        <taxon>Cytophagales</taxon>
        <taxon>Catalimonadaceae</taxon>
        <taxon>Catalinimonas</taxon>
    </lineage>
</organism>
<evidence type="ECO:0000313" key="4">
    <source>
        <dbReference type="Proteomes" id="UP000198510"/>
    </source>
</evidence>
<dbReference type="AlphaFoldDB" id="A0A1G9DPA7"/>
<keyword evidence="4" id="KW-1185">Reference proteome</keyword>
<dbReference type="PANTHER" id="PTHR39200:SF1">
    <property type="entry name" value="AUTO-TRANSPORTER ADHESIN HEAD GIN DOMAIN-CONTAINING PROTEIN-RELATED"/>
    <property type="match status" value="1"/>
</dbReference>
<dbReference type="OrthoDB" id="1442792at2"/>
<evidence type="ECO:0000313" key="3">
    <source>
        <dbReference type="EMBL" id="SDK65738.1"/>
    </source>
</evidence>
<gene>
    <name evidence="3" type="ORF">SAMN05421823_103203</name>
</gene>
<dbReference type="Proteomes" id="UP000198510">
    <property type="component" value="Unassembled WGS sequence"/>
</dbReference>
<accession>A0A1G9DPA7</accession>
<reference evidence="3 4" key="1">
    <citation type="submission" date="2016-10" db="EMBL/GenBank/DDBJ databases">
        <authorList>
            <person name="de Groot N.N."/>
        </authorList>
    </citation>
    <scope>NUCLEOTIDE SEQUENCE [LARGE SCALE GENOMIC DNA]</scope>
    <source>
        <strain evidence="3 4">DSM 25186</strain>
    </source>
</reference>
<sequence>MKKFNYLAILLVSISLSSCYFDSPFPCVRGEGERVTEVFSIANFERVSNNIDANVYITQGAEYHIEVVAQANIIDELEFRISGGELRIKADRCLRSHDDIDIYITMPEVEALTVSGSGGIFTENVLNVSDVDLSISGSGAIRADVEGNSVGSHISGSGDIYLTGEVVDQEIRISGSGKVHAFDLFSERANVRISGSGDADVNVSEYLEVNISGSGNVRYRGTPQLDVKTSGSGKVTSD</sequence>
<dbReference type="PANTHER" id="PTHR39200">
    <property type="entry name" value="HYPOTHETICAL EXPORTED PROTEIN"/>
    <property type="match status" value="1"/>
</dbReference>
<feature type="chain" id="PRO_5011632541" evidence="1">
    <location>
        <begin position="21"/>
        <end position="238"/>
    </location>
</feature>
<dbReference type="PROSITE" id="PS51257">
    <property type="entry name" value="PROKAR_LIPOPROTEIN"/>
    <property type="match status" value="1"/>
</dbReference>